<evidence type="ECO:0000313" key="5">
    <source>
        <dbReference type="Proteomes" id="UP001596084"/>
    </source>
</evidence>
<dbReference type="InterPro" id="IPR005835">
    <property type="entry name" value="NTP_transferase_dom"/>
</dbReference>
<protein>
    <submittedName>
        <fullName evidence="4">N-acetylmuramate alpha-1-phosphate uridylyltransferase MurU</fullName>
        <ecNumber evidence="4">2.7.7.99</ecNumber>
    </submittedName>
</protein>
<proteinExistence type="predicted"/>
<organism evidence="4 5">
    <name type="scientific">Polaromonas jejuensis</name>
    <dbReference type="NCBI Taxonomy" id="457502"/>
    <lineage>
        <taxon>Bacteria</taxon>
        <taxon>Pseudomonadati</taxon>
        <taxon>Pseudomonadota</taxon>
        <taxon>Betaproteobacteria</taxon>
        <taxon>Burkholderiales</taxon>
        <taxon>Comamonadaceae</taxon>
        <taxon>Polaromonas</taxon>
    </lineage>
</organism>
<dbReference type="InterPro" id="IPR050065">
    <property type="entry name" value="GlmU-like"/>
</dbReference>
<dbReference type="SUPFAM" id="SSF53448">
    <property type="entry name" value="Nucleotide-diphospho-sugar transferases"/>
    <property type="match status" value="1"/>
</dbReference>
<dbReference type="GO" id="GO:0016779">
    <property type="term" value="F:nucleotidyltransferase activity"/>
    <property type="evidence" value="ECO:0007669"/>
    <property type="project" value="UniProtKB-KW"/>
</dbReference>
<gene>
    <name evidence="4" type="primary">murU</name>
    <name evidence="4" type="ORF">ACFPP7_20520</name>
</gene>
<keyword evidence="1 4" id="KW-0808">Transferase</keyword>
<dbReference type="EMBL" id="JBHSMX010000064">
    <property type="protein sequence ID" value="MFC5523276.1"/>
    <property type="molecule type" value="Genomic_DNA"/>
</dbReference>
<dbReference type="PANTHER" id="PTHR43584">
    <property type="entry name" value="NUCLEOTIDYL TRANSFERASE"/>
    <property type="match status" value="1"/>
</dbReference>
<reference evidence="5" key="1">
    <citation type="journal article" date="2019" name="Int. J. Syst. Evol. Microbiol.">
        <title>The Global Catalogue of Microorganisms (GCM) 10K type strain sequencing project: providing services to taxonomists for standard genome sequencing and annotation.</title>
        <authorList>
            <consortium name="The Broad Institute Genomics Platform"/>
            <consortium name="The Broad Institute Genome Sequencing Center for Infectious Disease"/>
            <person name="Wu L."/>
            <person name="Ma J."/>
        </authorList>
    </citation>
    <scope>NUCLEOTIDE SEQUENCE [LARGE SCALE GENOMIC DNA]</scope>
    <source>
        <strain evidence="5">CGMCC 4.7277</strain>
    </source>
</reference>
<comment type="caution">
    <text evidence="4">The sequence shown here is derived from an EMBL/GenBank/DDBJ whole genome shotgun (WGS) entry which is preliminary data.</text>
</comment>
<dbReference type="EC" id="2.7.7.99" evidence="4"/>
<dbReference type="CDD" id="cd06422">
    <property type="entry name" value="NTP_transferase_like_1"/>
    <property type="match status" value="1"/>
</dbReference>
<evidence type="ECO:0000256" key="2">
    <source>
        <dbReference type="ARBA" id="ARBA00022695"/>
    </source>
</evidence>
<sequence>MSAPPPIKAMILAAGRGERMRPLTDHMPKPLLPVRGKALIDWHAQALARAGFKELVINTAWLGEQISRHFDLQPSIDGHKPLSISYSHEGRDFGGALETAGGIARALPLLGDIFWVLAGDVFVPGFEFSQETVSRFVAGGKLAHLWLVPNPAHNPRGDFGLGADGLALNLPAGASAPRFTYSTIGLYRRAFFDALPFGNPEGLKVPLAPLLRAAMDNRQVSAELYAGAWADVGTPARLDELNATTITTP</sequence>
<name>A0ABW0QEJ9_9BURK</name>
<dbReference type="RefSeq" id="WP_281178596.1">
    <property type="nucleotide sequence ID" value="NZ_JBHSMX010000064.1"/>
</dbReference>
<dbReference type="InterPro" id="IPR054790">
    <property type="entry name" value="MurU"/>
</dbReference>
<dbReference type="NCBIfam" id="NF045761">
    <property type="entry name" value="NAMPUrTaseMurU"/>
    <property type="match status" value="1"/>
</dbReference>
<accession>A0ABW0QEJ9</accession>
<evidence type="ECO:0000259" key="3">
    <source>
        <dbReference type="Pfam" id="PF00483"/>
    </source>
</evidence>
<dbReference type="Pfam" id="PF00483">
    <property type="entry name" value="NTP_transferase"/>
    <property type="match status" value="1"/>
</dbReference>
<dbReference type="Proteomes" id="UP001596084">
    <property type="component" value="Unassembled WGS sequence"/>
</dbReference>
<feature type="domain" description="Nucleotidyl transferase" evidence="3">
    <location>
        <begin position="8"/>
        <end position="244"/>
    </location>
</feature>
<evidence type="ECO:0000313" key="4">
    <source>
        <dbReference type="EMBL" id="MFC5523276.1"/>
    </source>
</evidence>
<dbReference type="PANTHER" id="PTHR43584:SF8">
    <property type="entry name" value="N-ACETYLMURAMATE ALPHA-1-PHOSPHATE URIDYLYLTRANSFERASE"/>
    <property type="match status" value="1"/>
</dbReference>
<dbReference type="InterPro" id="IPR029044">
    <property type="entry name" value="Nucleotide-diphossugar_trans"/>
</dbReference>
<keyword evidence="5" id="KW-1185">Reference proteome</keyword>
<keyword evidence="2 4" id="KW-0548">Nucleotidyltransferase</keyword>
<dbReference type="Gene3D" id="3.90.550.10">
    <property type="entry name" value="Spore Coat Polysaccharide Biosynthesis Protein SpsA, Chain A"/>
    <property type="match status" value="1"/>
</dbReference>
<evidence type="ECO:0000256" key="1">
    <source>
        <dbReference type="ARBA" id="ARBA00022679"/>
    </source>
</evidence>